<comment type="similarity">
    <text evidence="6">Belongs to the MscS (TC 1.A.23) family.</text>
</comment>
<comment type="subunit">
    <text evidence="6">Homoheptamer.</text>
</comment>
<dbReference type="EMBL" id="CP157948">
    <property type="protein sequence ID" value="XBS89649.1"/>
    <property type="molecule type" value="Genomic_DNA"/>
</dbReference>
<keyword evidence="3 6" id="KW-0812">Transmembrane</keyword>
<gene>
    <name evidence="8" type="ORF">ABNK63_14790</name>
</gene>
<evidence type="ECO:0000259" key="7">
    <source>
        <dbReference type="Pfam" id="PF00924"/>
    </source>
</evidence>
<keyword evidence="6" id="KW-0407">Ion channel</keyword>
<feature type="domain" description="Mechanosensitive ion channel MscS" evidence="7">
    <location>
        <begin position="134"/>
        <end position="209"/>
    </location>
</feature>
<evidence type="ECO:0000256" key="5">
    <source>
        <dbReference type="ARBA" id="ARBA00023136"/>
    </source>
</evidence>
<dbReference type="AlphaFoldDB" id="A0AAU7QJ54"/>
<evidence type="ECO:0000256" key="2">
    <source>
        <dbReference type="ARBA" id="ARBA00022475"/>
    </source>
</evidence>
<dbReference type="RefSeq" id="WP_350016059.1">
    <property type="nucleotide sequence ID" value="NZ_CP157948.1"/>
</dbReference>
<keyword evidence="2" id="KW-1003">Cell membrane</keyword>
<protein>
    <recommendedName>
        <fullName evidence="6">Small-conductance mechanosensitive channel</fullName>
    </recommendedName>
</protein>
<dbReference type="SUPFAM" id="SSF50182">
    <property type="entry name" value="Sm-like ribonucleoproteins"/>
    <property type="match status" value="1"/>
</dbReference>
<comment type="subcellular location">
    <subcellularLocation>
        <location evidence="6">Cell inner membrane</location>
        <topology evidence="6">Multi-pass membrane protein</topology>
    </subcellularLocation>
    <subcellularLocation>
        <location evidence="1">Cell membrane</location>
        <topology evidence="1">Multi-pass membrane protein</topology>
    </subcellularLocation>
</comment>
<dbReference type="Gene3D" id="2.30.30.60">
    <property type="match status" value="1"/>
</dbReference>
<dbReference type="InterPro" id="IPR045275">
    <property type="entry name" value="MscS_archaea/bacteria_type"/>
</dbReference>
<comment type="function">
    <text evidence="6">Mechanosensitive channel that participates in the regulation of osmotic pressure changes within the cell, opening in response to stretch forces in the membrane lipid bilayer, without the need for other proteins. Contributes to normal resistance to hypoosmotic shock. Forms an ion channel of 1.0 nanosiemens conductance with a slight preference for anions.</text>
</comment>
<sequence length="329" mass="36985">MGNDASRKCATANRGHVLWLGAYVVLLLVLAAIRYVLWLDLVPLAPRYVPPLRRIVVGLMAIVLILAAARLIRARAIDRIANAATRYNLQRIAGLVVFVLIALIVVSMLFANWYAAVASLGLISLVLGFALQTPITSFIGWIYILARRPYRVGDRISIGEATGDVIEVTYLDTTLWEVGGPYVSSSHPSGRLVKFPNANVLTSAVYNFSWEMFPYIWDEISFQIAYDSDLAFVSEVMQQAAERELGEAMIQRVRTYRDILARTPVDEVEVKERPAVLFRVNANTWIDARVRYLVDPKHAGSVKSRLLLVMLQQLNTQPDRVRFPRGDNR</sequence>
<evidence type="ECO:0000256" key="3">
    <source>
        <dbReference type="ARBA" id="ARBA00022692"/>
    </source>
</evidence>
<keyword evidence="6" id="KW-0997">Cell inner membrane</keyword>
<keyword evidence="6" id="KW-0406">Ion transport</keyword>
<accession>A0AAU7QJ54</accession>
<feature type="transmembrane region" description="Helical" evidence="6">
    <location>
        <begin position="92"/>
        <end position="116"/>
    </location>
</feature>
<keyword evidence="5 6" id="KW-0472">Membrane</keyword>
<feature type="transmembrane region" description="Helical" evidence="6">
    <location>
        <begin position="17"/>
        <end position="37"/>
    </location>
</feature>
<dbReference type="GO" id="GO:0005886">
    <property type="term" value="C:plasma membrane"/>
    <property type="evidence" value="ECO:0007669"/>
    <property type="project" value="UniProtKB-SubCell"/>
</dbReference>
<organism evidence="8">
    <name type="scientific">Rhodanobacter sp. IGA1.0</name>
    <dbReference type="NCBI Taxonomy" id="3158582"/>
    <lineage>
        <taxon>Bacteria</taxon>
        <taxon>Pseudomonadati</taxon>
        <taxon>Pseudomonadota</taxon>
        <taxon>Gammaproteobacteria</taxon>
        <taxon>Lysobacterales</taxon>
        <taxon>Rhodanobacteraceae</taxon>
        <taxon>Rhodanobacter</taxon>
    </lineage>
</organism>
<keyword evidence="4 6" id="KW-1133">Transmembrane helix</keyword>
<dbReference type="InterPro" id="IPR011066">
    <property type="entry name" value="MscS_channel_C_sf"/>
</dbReference>
<dbReference type="GO" id="GO:0008381">
    <property type="term" value="F:mechanosensitive monoatomic ion channel activity"/>
    <property type="evidence" value="ECO:0007669"/>
    <property type="project" value="InterPro"/>
</dbReference>
<evidence type="ECO:0000313" key="8">
    <source>
        <dbReference type="EMBL" id="XBS89649.1"/>
    </source>
</evidence>
<dbReference type="InterPro" id="IPR023408">
    <property type="entry name" value="MscS_beta-dom_sf"/>
</dbReference>
<evidence type="ECO:0000256" key="6">
    <source>
        <dbReference type="RuleBase" id="RU369025"/>
    </source>
</evidence>
<evidence type="ECO:0000256" key="4">
    <source>
        <dbReference type="ARBA" id="ARBA00022989"/>
    </source>
</evidence>
<feature type="transmembrane region" description="Helical" evidence="6">
    <location>
        <begin position="52"/>
        <end position="72"/>
    </location>
</feature>
<dbReference type="Pfam" id="PF00924">
    <property type="entry name" value="MS_channel_2nd"/>
    <property type="match status" value="1"/>
</dbReference>
<reference evidence="8" key="1">
    <citation type="submission" date="2024-06" db="EMBL/GenBank/DDBJ databases">
        <authorList>
            <person name="Sun Y."/>
        </authorList>
    </citation>
    <scope>NUCLEOTIDE SEQUENCE</scope>
    <source>
        <strain evidence="8">IGA1.0</strain>
    </source>
</reference>
<dbReference type="Gene3D" id="3.30.70.100">
    <property type="match status" value="1"/>
</dbReference>
<proteinExistence type="inferred from homology"/>
<dbReference type="SUPFAM" id="SSF82689">
    <property type="entry name" value="Mechanosensitive channel protein MscS (YggB), C-terminal domain"/>
    <property type="match status" value="1"/>
</dbReference>
<evidence type="ECO:0000256" key="1">
    <source>
        <dbReference type="ARBA" id="ARBA00004651"/>
    </source>
</evidence>
<dbReference type="InterPro" id="IPR010920">
    <property type="entry name" value="LSM_dom_sf"/>
</dbReference>
<feature type="transmembrane region" description="Helical" evidence="6">
    <location>
        <begin position="122"/>
        <end position="146"/>
    </location>
</feature>
<name>A0AAU7QJ54_9GAMM</name>
<dbReference type="PANTHER" id="PTHR30221">
    <property type="entry name" value="SMALL-CONDUCTANCE MECHANOSENSITIVE CHANNEL"/>
    <property type="match status" value="1"/>
</dbReference>
<keyword evidence="6" id="KW-0813">Transport</keyword>
<dbReference type="InterPro" id="IPR006685">
    <property type="entry name" value="MscS_channel_2nd"/>
</dbReference>
<dbReference type="PANTHER" id="PTHR30221:SF1">
    <property type="entry name" value="SMALL-CONDUCTANCE MECHANOSENSITIVE CHANNEL"/>
    <property type="match status" value="1"/>
</dbReference>